<dbReference type="Proteomes" id="UP001168877">
    <property type="component" value="Unassembled WGS sequence"/>
</dbReference>
<evidence type="ECO:0000313" key="2">
    <source>
        <dbReference type="EMBL" id="KAK0600773.1"/>
    </source>
</evidence>
<evidence type="ECO:0000259" key="1">
    <source>
        <dbReference type="Pfam" id="PF00931"/>
    </source>
</evidence>
<sequence length="224" mass="25167">MGCVDTGKKQSRQSSRLIVQKAGELIFKFELHNQRSIHFYLNLSLSLSVVSKRHQKCLRILFILLNKITVAFLEKAKDICATRAIKAEMVTEVGDPKTAICNAVQKLNINLLVLGDRSLGKIKRPKSKLVEEIVNDITKKLKDISPSSYLEGLVGIRPHIERAKQLLCIEKSNFEIVGIWGMGGIGKTTITKQYVVGSSLHEKTKQDWESALHKLNKISNPKIH</sequence>
<dbReference type="InterPro" id="IPR014729">
    <property type="entry name" value="Rossmann-like_a/b/a_fold"/>
</dbReference>
<accession>A0AA39T0G2</accession>
<dbReference type="SUPFAM" id="SSF52402">
    <property type="entry name" value="Adenine nucleotide alpha hydrolases-like"/>
    <property type="match status" value="1"/>
</dbReference>
<reference evidence="2" key="1">
    <citation type="journal article" date="2022" name="Plant J.">
        <title>Strategies of tolerance reflected in two North American maple genomes.</title>
        <authorList>
            <person name="McEvoy S.L."/>
            <person name="Sezen U.U."/>
            <person name="Trouern-Trend A."/>
            <person name="McMahon S.M."/>
            <person name="Schaberg P.G."/>
            <person name="Yang J."/>
            <person name="Wegrzyn J.L."/>
            <person name="Swenson N.G."/>
        </authorList>
    </citation>
    <scope>NUCLEOTIDE SEQUENCE</scope>
    <source>
        <strain evidence="2">NS2018</strain>
    </source>
</reference>
<reference evidence="2" key="2">
    <citation type="submission" date="2023-06" db="EMBL/GenBank/DDBJ databases">
        <authorList>
            <person name="Swenson N.G."/>
            <person name="Wegrzyn J.L."/>
            <person name="Mcevoy S.L."/>
        </authorList>
    </citation>
    <scope>NUCLEOTIDE SEQUENCE</scope>
    <source>
        <strain evidence="2">NS2018</strain>
        <tissue evidence="2">Leaf</tissue>
    </source>
</reference>
<dbReference type="AlphaFoldDB" id="A0AA39T0G2"/>
<dbReference type="Gene3D" id="3.40.50.620">
    <property type="entry name" value="HUPs"/>
    <property type="match status" value="1"/>
</dbReference>
<name>A0AA39T0G2_ACESA</name>
<dbReference type="PANTHER" id="PTHR31964">
    <property type="entry name" value="ADENINE NUCLEOTIDE ALPHA HYDROLASES-LIKE SUPERFAMILY PROTEIN"/>
    <property type="match status" value="1"/>
</dbReference>
<dbReference type="InterPro" id="IPR027417">
    <property type="entry name" value="P-loop_NTPase"/>
</dbReference>
<proteinExistence type="predicted"/>
<dbReference type="EMBL" id="JAUESC010000003">
    <property type="protein sequence ID" value="KAK0600773.1"/>
    <property type="molecule type" value="Genomic_DNA"/>
</dbReference>
<keyword evidence="3" id="KW-1185">Reference proteome</keyword>
<dbReference type="InterPro" id="IPR002182">
    <property type="entry name" value="NB-ARC"/>
</dbReference>
<dbReference type="GO" id="GO:0043531">
    <property type="term" value="F:ADP binding"/>
    <property type="evidence" value="ECO:0007669"/>
    <property type="project" value="InterPro"/>
</dbReference>
<gene>
    <name evidence="2" type="ORF">LWI29_018276</name>
</gene>
<dbReference type="Pfam" id="PF00931">
    <property type="entry name" value="NB-ARC"/>
    <property type="match status" value="1"/>
</dbReference>
<evidence type="ECO:0000313" key="3">
    <source>
        <dbReference type="Proteomes" id="UP001168877"/>
    </source>
</evidence>
<feature type="domain" description="NB-ARC" evidence="1">
    <location>
        <begin position="159"/>
        <end position="196"/>
    </location>
</feature>
<comment type="caution">
    <text evidence="2">The sequence shown here is derived from an EMBL/GenBank/DDBJ whole genome shotgun (WGS) entry which is preliminary data.</text>
</comment>
<organism evidence="2 3">
    <name type="scientific">Acer saccharum</name>
    <name type="common">Sugar maple</name>
    <dbReference type="NCBI Taxonomy" id="4024"/>
    <lineage>
        <taxon>Eukaryota</taxon>
        <taxon>Viridiplantae</taxon>
        <taxon>Streptophyta</taxon>
        <taxon>Embryophyta</taxon>
        <taxon>Tracheophyta</taxon>
        <taxon>Spermatophyta</taxon>
        <taxon>Magnoliopsida</taxon>
        <taxon>eudicotyledons</taxon>
        <taxon>Gunneridae</taxon>
        <taxon>Pentapetalae</taxon>
        <taxon>rosids</taxon>
        <taxon>malvids</taxon>
        <taxon>Sapindales</taxon>
        <taxon>Sapindaceae</taxon>
        <taxon>Hippocastanoideae</taxon>
        <taxon>Acereae</taxon>
        <taxon>Acer</taxon>
    </lineage>
</organism>
<dbReference type="Gene3D" id="3.40.50.300">
    <property type="entry name" value="P-loop containing nucleotide triphosphate hydrolases"/>
    <property type="match status" value="1"/>
</dbReference>
<protein>
    <recommendedName>
        <fullName evidence="1">NB-ARC domain-containing protein</fullName>
    </recommendedName>
</protein>
<dbReference type="PANTHER" id="PTHR31964:SF55">
    <property type="entry name" value="USPA DOMAIN-CONTAINING PROTEIN"/>
    <property type="match status" value="1"/>
</dbReference>
<dbReference type="SUPFAM" id="SSF52540">
    <property type="entry name" value="P-loop containing nucleoside triphosphate hydrolases"/>
    <property type="match status" value="1"/>
</dbReference>